<sequence>MIRCWRPSADAGVPASEAAWRGLLSAQARLRLAAIAAVGKPRTMSCFGCHGRCKRINGDLETAGESRARSGLRRSCEAPDLTAATPSRLPAPAPAPACQTNAATQPRLFFRRRHSDSAMASSLASGIRLWCLSDRGIGVTADGAATGSCHAHNSLPISIVKKETTENYKTASRLQAVRRVAKARLLCRLARRPPPCLGGPTAPPPLVESSSLPSPSTGFTLDFAASAAAAAAASSAAGGAPLWPEAARRQRLLQLPEQRLQLAAETSLD</sequence>
<organism evidence="2 3">
    <name type="scientific">Macrostomum lignano</name>
    <dbReference type="NCBI Taxonomy" id="282301"/>
    <lineage>
        <taxon>Eukaryota</taxon>
        <taxon>Metazoa</taxon>
        <taxon>Spiralia</taxon>
        <taxon>Lophotrochozoa</taxon>
        <taxon>Platyhelminthes</taxon>
        <taxon>Rhabditophora</taxon>
        <taxon>Macrostomorpha</taxon>
        <taxon>Macrostomida</taxon>
        <taxon>Macrostomidae</taxon>
        <taxon>Macrostomum</taxon>
    </lineage>
</organism>
<evidence type="ECO:0000256" key="1">
    <source>
        <dbReference type="SAM" id="MobiDB-lite"/>
    </source>
</evidence>
<evidence type="ECO:0000313" key="2">
    <source>
        <dbReference type="Proteomes" id="UP000095280"/>
    </source>
</evidence>
<proteinExistence type="predicted"/>
<feature type="compositionally biased region" description="Pro residues" evidence="1">
    <location>
        <begin position="194"/>
        <end position="206"/>
    </location>
</feature>
<name>A0A1I8FPG1_9PLAT</name>
<dbReference type="Proteomes" id="UP000095280">
    <property type="component" value="Unplaced"/>
</dbReference>
<feature type="region of interest" description="Disordered" evidence="1">
    <location>
        <begin position="194"/>
        <end position="213"/>
    </location>
</feature>
<dbReference type="AlphaFoldDB" id="A0A1I8FPG1"/>
<accession>A0A1I8FPG1</accession>
<evidence type="ECO:0000313" key="3">
    <source>
        <dbReference type="WBParaSite" id="maker-unitig_41201-snap-gene-0.2-mRNA-1"/>
    </source>
</evidence>
<dbReference type="WBParaSite" id="maker-unitig_41201-snap-gene-0.2-mRNA-1">
    <property type="protein sequence ID" value="maker-unitig_41201-snap-gene-0.2-mRNA-1"/>
    <property type="gene ID" value="maker-unitig_41201-snap-gene-0.2"/>
</dbReference>
<reference evidence="3" key="1">
    <citation type="submission" date="2016-11" db="UniProtKB">
        <authorList>
            <consortium name="WormBaseParasite"/>
        </authorList>
    </citation>
    <scope>IDENTIFICATION</scope>
</reference>
<protein>
    <submittedName>
        <fullName evidence="3">Uncharacterized protein</fullName>
    </submittedName>
</protein>
<keyword evidence="2" id="KW-1185">Reference proteome</keyword>